<comment type="subcellular location">
    <subcellularLocation>
        <location evidence="16">Cell membrane</location>
        <topology evidence="16">Single-pass membrane protein</topology>
    </subcellularLocation>
</comment>
<dbReference type="GO" id="GO:0016655">
    <property type="term" value="F:oxidoreductase activity, acting on NAD(P)H, quinone or similar compound as acceptor"/>
    <property type="evidence" value="ECO:0007669"/>
    <property type="project" value="UniProtKB-UniRule"/>
</dbReference>
<dbReference type="EC" id="7.2.1.1" evidence="16 17"/>
<keyword evidence="3" id="KW-0997">Cell inner membrane</keyword>
<comment type="subunit">
    <text evidence="16 17">Composed of six subunits; NqrA, NqrB, NqrC, NqrD, NqrE and NqrF.</text>
</comment>
<keyword evidence="9 16" id="KW-1133">Transmembrane helix</keyword>
<evidence type="ECO:0000256" key="7">
    <source>
        <dbReference type="ARBA" id="ARBA00022692"/>
    </source>
</evidence>
<evidence type="ECO:0000256" key="15">
    <source>
        <dbReference type="ARBA" id="ARBA00023201"/>
    </source>
</evidence>
<name>A0A5B9QCE3_9BACT</name>
<dbReference type="Pfam" id="PF04205">
    <property type="entry name" value="FMN_bind"/>
    <property type="match status" value="1"/>
</dbReference>
<accession>A0A5B9QCE3</accession>
<evidence type="ECO:0000256" key="13">
    <source>
        <dbReference type="ARBA" id="ARBA00023075"/>
    </source>
</evidence>
<feature type="domain" description="FMN-binding" evidence="18">
    <location>
        <begin position="151"/>
        <end position="254"/>
    </location>
</feature>
<evidence type="ECO:0000256" key="4">
    <source>
        <dbReference type="ARBA" id="ARBA00022553"/>
    </source>
</evidence>
<keyword evidence="8 16" id="KW-1278">Translocase</keyword>
<dbReference type="GO" id="GO:0006814">
    <property type="term" value="P:sodium ion transport"/>
    <property type="evidence" value="ECO:0007669"/>
    <property type="project" value="UniProtKB-UniRule"/>
</dbReference>
<evidence type="ECO:0000256" key="2">
    <source>
        <dbReference type="ARBA" id="ARBA00022475"/>
    </source>
</evidence>
<dbReference type="GO" id="GO:0005886">
    <property type="term" value="C:plasma membrane"/>
    <property type="evidence" value="ECO:0007669"/>
    <property type="project" value="UniProtKB-SubCell"/>
</dbReference>
<proteinExistence type="inferred from homology"/>
<keyword evidence="1 16" id="KW-0813">Transport</keyword>
<comment type="function">
    <text evidence="16">NQR complex catalyzes the reduction of ubiquinone-1 to ubiquinol by two successive reactions, coupled with the transport of Na(+) ions from the cytoplasm to the periplasm. NqrA to NqrE are probably involved in the second step, the conversion of ubisemiquinone to ubiquinol.</text>
</comment>
<dbReference type="OrthoDB" id="9794010at2"/>
<dbReference type="KEGG" id="bgok:Pr1d_27680"/>
<evidence type="ECO:0000259" key="18">
    <source>
        <dbReference type="SMART" id="SM00900"/>
    </source>
</evidence>
<comment type="caution">
    <text evidence="16">Lacks conserved residue(s) required for the propagation of feature annotation.</text>
</comment>
<evidence type="ECO:0000256" key="14">
    <source>
        <dbReference type="ARBA" id="ARBA00023136"/>
    </source>
</evidence>
<dbReference type="InterPro" id="IPR010204">
    <property type="entry name" value="NqrC"/>
</dbReference>
<gene>
    <name evidence="16 19" type="primary">nqrC</name>
    <name evidence="19" type="ORF">Pr1d_27680</name>
</gene>
<dbReference type="AlphaFoldDB" id="A0A5B9QCE3"/>
<evidence type="ECO:0000256" key="11">
    <source>
        <dbReference type="ARBA" id="ARBA00023053"/>
    </source>
</evidence>
<feature type="modified residue" description="FMN phosphoryl threonine" evidence="16">
    <location>
        <position position="237"/>
    </location>
</feature>
<keyword evidence="15 16" id="KW-0739">Sodium transport</keyword>
<dbReference type="GO" id="GO:0010181">
    <property type="term" value="F:FMN binding"/>
    <property type="evidence" value="ECO:0007669"/>
    <property type="project" value="UniProtKB-UniRule"/>
</dbReference>
<dbReference type="RefSeq" id="WP_148073977.1">
    <property type="nucleotide sequence ID" value="NZ_CP042913.1"/>
</dbReference>
<evidence type="ECO:0000256" key="5">
    <source>
        <dbReference type="ARBA" id="ARBA00022630"/>
    </source>
</evidence>
<dbReference type="PANTHER" id="PTHR37838">
    <property type="entry name" value="NA(+)-TRANSLOCATING NADH-QUINONE REDUCTASE SUBUNIT C"/>
    <property type="match status" value="1"/>
</dbReference>
<evidence type="ECO:0000256" key="16">
    <source>
        <dbReference type="HAMAP-Rule" id="MF_00427"/>
    </source>
</evidence>
<protein>
    <recommendedName>
        <fullName evidence="16 17">Na(+)-translocating NADH-quinone reductase subunit C</fullName>
        <shortName evidence="16 17">Na(+)-NQR subunit C</shortName>
        <shortName evidence="16 17">Na(+)-translocating NQR subunit C</shortName>
        <ecNumber evidence="16 17">7.2.1.1</ecNumber>
    </recommendedName>
    <alternativeName>
        <fullName evidence="16 17">NQR complex subunit C</fullName>
    </alternativeName>
    <alternativeName>
        <fullName evidence="16 17">NQR-1 subunit C</fullName>
    </alternativeName>
</protein>
<evidence type="ECO:0000256" key="17">
    <source>
        <dbReference type="PIRNR" id="PIRNR009437"/>
    </source>
</evidence>
<keyword evidence="14 16" id="KW-0472">Membrane</keyword>
<dbReference type="SMART" id="SM00900">
    <property type="entry name" value="FMN_bind"/>
    <property type="match status" value="1"/>
</dbReference>
<dbReference type="EMBL" id="CP042913">
    <property type="protein sequence ID" value="QEG35469.1"/>
    <property type="molecule type" value="Genomic_DNA"/>
</dbReference>
<keyword evidence="11 16" id="KW-0915">Sodium</keyword>
<dbReference type="Proteomes" id="UP000323917">
    <property type="component" value="Chromosome"/>
</dbReference>
<evidence type="ECO:0000256" key="1">
    <source>
        <dbReference type="ARBA" id="ARBA00022448"/>
    </source>
</evidence>
<comment type="catalytic activity">
    <reaction evidence="16 17">
        <text>a ubiquinone + n Na(+)(in) + NADH + H(+) = a ubiquinol + n Na(+)(out) + NAD(+)</text>
        <dbReference type="Rhea" id="RHEA:47748"/>
        <dbReference type="Rhea" id="RHEA-COMP:9565"/>
        <dbReference type="Rhea" id="RHEA-COMP:9566"/>
        <dbReference type="ChEBI" id="CHEBI:15378"/>
        <dbReference type="ChEBI" id="CHEBI:16389"/>
        <dbReference type="ChEBI" id="CHEBI:17976"/>
        <dbReference type="ChEBI" id="CHEBI:29101"/>
        <dbReference type="ChEBI" id="CHEBI:57540"/>
        <dbReference type="ChEBI" id="CHEBI:57945"/>
        <dbReference type="EC" id="7.2.1.1"/>
    </reaction>
</comment>
<keyword evidence="12 16" id="KW-0406">Ion transport</keyword>
<evidence type="ECO:0000256" key="12">
    <source>
        <dbReference type="ARBA" id="ARBA00023065"/>
    </source>
</evidence>
<evidence type="ECO:0000313" key="19">
    <source>
        <dbReference type="EMBL" id="QEG35469.1"/>
    </source>
</evidence>
<dbReference type="HAMAP" id="MF_00427">
    <property type="entry name" value="NqrC"/>
    <property type="match status" value="1"/>
</dbReference>
<sequence length="269" mass="29449">MRRDSVPYTLLVATVLCVVCSVLVASAAVGLRSRQEFNKQLDQKKNVLLAAELYKEGENTPSEIDDIFAEKIEAVLVDLETGEPINSESDEINVANYNQRDAVRDPEMSVLVEPPTALGGIKRRAKYAFAYEVKDDQEKLDQVVLPVVGKGLWSTLYGFISIDADGNTVRGITFYEHGETPGLGGEIENPLWTDIWSGKHLYSDGDEEHVELHVVKGSVPADDPDAEYKVDGLSGATLTSNGVTELVQYWLGPEGFGPFLDNLTAQTGE</sequence>
<evidence type="ECO:0000256" key="6">
    <source>
        <dbReference type="ARBA" id="ARBA00022643"/>
    </source>
</evidence>
<keyword evidence="20" id="KW-1185">Reference proteome</keyword>
<dbReference type="PANTHER" id="PTHR37838:SF1">
    <property type="entry name" value="NA(+)-TRANSLOCATING NADH-QUINONE REDUCTASE SUBUNIT C"/>
    <property type="match status" value="1"/>
</dbReference>
<dbReference type="PIRSF" id="PIRSF009437">
    <property type="entry name" value="NQR-1_subunit_C"/>
    <property type="match status" value="1"/>
</dbReference>
<evidence type="ECO:0000256" key="10">
    <source>
        <dbReference type="ARBA" id="ARBA00023027"/>
    </source>
</evidence>
<keyword evidence="10 16" id="KW-0520">NAD</keyword>
<dbReference type="InterPro" id="IPR007329">
    <property type="entry name" value="FMN-bd"/>
</dbReference>
<evidence type="ECO:0000256" key="9">
    <source>
        <dbReference type="ARBA" id="ARBA00022989"/>
    </source>
</evidence>
<keyword evidence="5 16" id="KW-0285">Flavoprotein</keyword>
<evidence type="ECO:0000256" key="3">
    <source>
        <dbReference type="ARBA" id="ARBA00022519"/>
    </source>
</evidence>
<dbReference type="NCBIfam" id="TIGR01938">
    <property type="entry name" value="nqrC"/>
    <property type="match status" value="1"/>
</dbReference>
<reference evidence="19 20" key="1">
    <citation type="submission" date="2019-08" db="EMBL/GenBank/DDBJ databases">
        <title>Deep-cultivation of Planctomycetes and their phenomic and genomic characterization uncovers novel biology.</title>
        <authorList>
            <person name="Wiegand S."/>
            <person name="Jogler M."/>
            <person name="Boedeker C."/>
            <person name="Pinto D."/>
            <person name="Vollmers J."/>
            <person name="Rivas-Marin E."/>
            <person name="Kohn T."/>
            <person name="Peeters S.H."/>
            <person name="Heuer A."/>
            <person name="Rast P."/>
            <person name="Oberbeckmann S."/>
            <person name="Bunk B."/>
            <person name="Jeske O."/>
            <person name="Meyerdierks A."/>
            <person name="Storesund J.E."/>
            <person name="Kallscheuer N."/>
            <person name="Luecker S."/>
            <person name="Lage O.M."/>
            <person name="Pohl T."/>
            <person name="Merkel B.J."/>
            <person name="Hornburger P."/>
            <person name="Mueller R.-W."/>
            <person name="Bruemmer F."/>
            <person name="Labrenz M."/>
            <person name="Spormann A.M."/>
            <person name="Op den Camp H."/>
            <person name="Overmann J."/>
            <person name="Amann R."/>
            <person name="Jetten M.S.M."/>
            <person name="Mascher T."/>
            <person name="Medema M.H."/>
            <person name="Devos D.P."/>
            <person name="Kaster A.-K."/>
            <person name="Ovreas L."/>
            <person name="Rohde M."/>
            <person name="Galperin M.Y."/>
            <person name="Jogler C."/>
        </authorList>
    </citation>
    <scope>NUCLEOTIDE SEQUENCE [LARGE SCALE GENOMIC DNA]</scope>
    <source>
        <strain evidence="19 20">Pr1d</strain>
    </source>
</reference>
<dbReference type="NCBIfam" id="NF003749">
    <property type="entry name" value="PRK05346.1-5"/>
    <property type="match status" value="1"/>
</dbReference>
<keyword evidence="13 16" id="KW-0830">Ubiquinone</keyword>
<keyword evidence="4 16" id="KW-0597">Phosphoprotein</keyword>
<comment type="similarity">
    <text evidence="16 17">Belongs to the NqrC family.</text>
</comment>
<keyword evidence="2 16" id="KW-1003">Cell membrane</keyword>
<keyword evidence="6 16" id="KW-0288">FMN</keyword>
<comment type="cofactor">
    <cofactor evidence="16 17">
        <name>FMN</name>
        <dbReference type="ChEBI" id="CHEBI:58210"/>
    </cofactor>
</comment>
<organism evidence="19 20">
    <name type="scientific">Bythopirellula goksoeyrii</name>
    <dbReference type="NCBI Taxonomy" id="1400387"/>
    <lineage>
        <taxon>Bacteria</taxon>
        <taxon>Pseudomonadati</taxon>
        <taxon>Planctomycetota</taxon>
        <taxon>Planctomycetia</taxon>
        <taxon>Pirellulales</taxon>
        <taxon>Lacipirellulaceae</taxon>
        <taxon>Bythopirellula</taxon>
    </lineage>
</organism>
<keyword evidence="19" id="KW-0560">Oxidoreductase</keyword>
<evidence type="ECO:0000313" key="20">
    <source>
        <dbReference type="Proteomes" id="UP000323917"/>
    </source>
</evidence>
<keyword evidence="7 16" id="KW-0812">Transmembrane</keyword>
<evidence type="ECO:0000256" key="8">
    <source>
        <dbReference type="ARBA" id="ARBA00022967"/>
    </source>
</evidence>